<evidence type="ECO:0000313" key="2">
    <source>
        <dbReference type="EMBL" id="KXO06488.1"/>
    </source>
</evidence>
<protein>
    <submittedName>
        <fullName evidence="2">Metallo-beta-lactamase superfamily protein</fullName>
    </submittedName>
</protein>
<dbReference type="RefSeq" id="WP_061333689.1">
    <property type="nucleotide sequence ID" value="NZ_LOCO01000034.1"/>
</dbReference>
<dbReference type="AlphaFoldDB" id="A0A137S241"/>
<dbReference type="SUPFAM" id="SSF56281">
    <property type="entry name" value="Metallo-hydrolase/oxidoreductase"/>
    <property type="match status" value="1"/>
</dbReference>
<dbReference type="PANTHER" id="PTHR42773">
    <property type="entry name" value="METALLO-BETA-LACTAMASE-RELATED"/>
    <property type="match status" value="1"/>
</dbReference>
<organism evidence="2 3">
    <name type="scientific">Marinobacter excellens LAMA 842</name>
    <dbReference type="NCBI Taxonomy" id="1306954"/>
    <lineage>
        <taxon>Bacteria</taxon>
        <taxon>Pseudomonadati</taxon>
        <taxon>Pseudomonadota</taxon>
        <taxon>Gammaproteobacteria</taxon>
        <taxon>Pseudomonadales</taxon>
        <taxon>Marinobacteraceae</taxon>
        <taxon>Marinobacter</taxon>
    </lineage>
</organism>
<gene>
    <name evidence="2" type="ORF">J122_3932</name>
</gene>
<dbReference type="SMART" id="SM00849">
    <property type="entry name" value="Lactamase_B"/>
    <property type="match status" value="1"/>
</dbReference>
<evidence type="ECO:0000259" key="1">
    <source>
        <dbReference type="SMART" id="SM00849"/>
    </source>
</evidence>
<sequence>MKQIFPDLWQTDVENPFPGLTTHAYLLTREEGNVLFYNTGHEYEIDAMATLGGVDWQLLSHQDELGKSLLRVRERYGAKLGGHALERESFAEILEPDVLFTGRQTLAGNIEVISTPGHTPGSTCFQVRSATGKTYLFTGDTVYRNRKEQWSNGFIKGWSDCDTLVASLRMLRELQPDVVISSAFADKDGYQEMSPNDWARHVDSALQPLLTAG</sequence>
<dbReference type="PANTHER" id="PTHR42773:SF1">
    <property type="entry name" value="METALLO-BETA-LACTAMASE FAMILY PROTEIN"/>
    <property type="match status" value="1"/>
</dbReference>
<dbReference type="EMBL" id="LOCO01000034">
    <property type="protein sequence ID" value="KXO06488.1"/>
    <property type="molecule type" value="Genomic_DNA"/>
</dbReference>
<keyword evidence="3" id="KW-1185">Reference proteome</keyword>
<dbReference type="InterPro" id="IPR036866">
    <property type="entry name" value="RibonucZ/Hydroxyglut_hydro"/>
</dbReference>
<evidence type="ECO:0000313" key="3">
    <source>
        <dbReference type="Proteomes" id="UP000070282"/>
    </source>
</evidence>
<dbReference type="PATRIC" id="fig|1306954.6.peg.2768"/>
<comment type="caution">
    <text evidence="2">The sequence shown here is derived from an EMBL/GenBank/DDBJ whole genome shotgun (WGS) entry which is preliminary data.</text>
</comment>
<proteinExistence type="predicted"/>
<reference evidence="3" key="1">
    <citation type="submission" date="2015-12" db="EMBL/GenBank/DDBJ databases">
        <authorList>
            <person name="Lima A."/>
            <person name="Farahani Zayas N."/>
            <person name="Castro Da Silva M.A."/>
            <person name="Cabral A."/>
            <person name="Pessatti M.L."/>
        </authorList>
    </citation>
    <scope>NUCLEOTIDE SEQUENCE [LARGE SCALE GENOMIC DNA]</scope>
    <source>
        <strain evidence="3">LAMA 842</strain>
    </source>
</reference>
<dbReference type="Proteomes" id="UP000070282">
    <property type="component" value="Unassembled WGS sequence"/>
</dbReference>
<dbReference type="Pfam" id="PF00753">
    <property type="entry name" value="Lactamase_B"/>
    <property type="match status" value="1"/>
</dbReference>
<name>A0A137S241_9GAMM</name>
<dbReference type="InterPro" id="IPR001279">
    <property type="entry name" value="Metallo-B-lactamas"/>
</dbReference>
<feature type="domain" description="Metallo-beta-lactamase" evidence="1">
    <location>
        <begin position="21"/>
        <end position="182"/>
    </location>
</feature>
<accession>A0A137S241</accession>
<dbReference type="Gene3D" id="3.60.15.10">
    <property type="entry name" value="Ribonuclease Z/Hydroxyacylglutathione hydrolase-like"/>
    <property type="match status" value="1"/>
</dbReference>